<evidence type="ECO:0000313" key="3">
    <source>
        <dbReference type="Proteomes" id="UP000005275"/>
    </source>
</evidence>
<keyword evidence="3" id="KW-1185">Reference proteome</keyword>
<feature type="compositionally biased region" description="Polar residues" evidence="1">
    <location>
        <begin position="77"/>
        <end position="94"/>
    </location>
</feature>
<protein>
    <submittedName>
        <fullName evidence="2">Uncharacterized protein</fullName>
    </submittedName>
</protein>
<reference evidence="2 3" key="1">
    <citation type="submission" date="2013-12" db="EMBL/GenBank/DDBJ databases">
        <authorList>
            <consortium name="DOE Joint Genome Institute"/>
            <person name="Bryant D.A."/>
            <person name="Huntemann M."/>
            <person name="Han J."/>
            <person name="Chen A."/>
            <person name="Kyrpides N."/>
            <person name="Mavromatis K."/>
            <person name="Markowitz V."/>
            <person name="Palaniappan K."/>
            <person name="Ivanova N."/>
            <person name="Schaumberg A."/>
            <person name="Pati A."/>
            <person name="Liolios K."/>
            <person name="Nordberg H.P."/>
            <person name="Cantor M.N."/>
            <person name="Hua S.X."/>
            <person name="Woyke T."/>
        </authorList>
    </citation>
    <scope>NUCLEOTIDE SEQUENCE [LARGE SCALE GENOMIC DNA]</scope>
    <source>
        <strain evidence="2 3">984</strain>
    </source>
</reference>
<feature type="region of interest" description="Disordered" evidence="1">
    <location>
        <begin position="66"/>
        <end position="94"/>
    </location>
</feature>
<dbReference type="KEGG" id="mpur:MARPU_03040"/>
<feature type="region of interest" description="Disordered" evidence="1">
    <location>
        <begin position="1"/>
        <end position="52"/>
    </location>
</feature>
<dbReference type="Proteomes" id="UP000005275">
    <property type="component" value="Chromosome"/>
</dbReference>
<gene>
    <name evidence="2" type="ORF">MARPU_03040</name>
</gene>
<dbReference type="HOGENOM" id="CLU_2382747_0_0_6"/>
<dbReference type="AlphaFoldDB" id="W0E8I3"/>
<name>W0E8I3_MARPU</name>
<feature type="compositionally biased region" description="Basic and acidic residues" evidence="1">
    <location>
        <begin position="16"/>
        <end position="37"/>
    </location>
</feature>
<accession>W0E8I3</accession>
<evidence type="ECO:0000313" key="2">
    <source>
        <dbReference type="EMBL" id="AHF05366.1"/>
    </source>
</evidence>
<proteinExistence type="predicted"/>
<organism evidence="2 3">
    <name type="scientific">Marichromatium purpuratum 984</name>
    <dbReference type="NCBI Taxonomy" id="765910"/>
    <lineage>
        <taxon>Bacteria</taxon>
        <taxon>Pseudomonadati</taxon>
        <taxon>Pseudomonadota</taxon>
        <taxon>Gammaproteobacteria</taxon>
        <taxon>Chromatiales</taxon>
        <taxon>Chromatiaceae</taxon>
        <taxon>Marichromatium</taxon>
    </lineage>
</organism>
<dbReference type="EMBL" id="CP007031">
    <property type="protein sequence ID" value="AHF05366.1"/>
    <property type="molecule type" value="Genomic_DNA"/>
</dbReference>
<evidence type="ECO:0000256" key="1">
    <source>
        <dbReference type="SAM" id="MobiDB-lite"/>
    </source>
</evidence>
<sequence length="94" mass="10344">MTDNDATRGPAGRLRGSADRHDERRLDQQAEGGRGRPVDALTPIDSTARDGPDRVLAMAWPAPWRYSARDAEPGDSTRASDQPCLWTQANIDTR</sequence>